<gene>
    <name evidence="1" type="ORF">E2A64_08075</name>
</gene>
<dbReference type="NCBIfam" id="TIGR02453">
    <property type="entry name" value="TIGR02453 family protein"/>
    <property type="match status" value="1"/>
</dbReference>
<reference evidence="1 2" key="1">
    <citation type="journal article" date="2013" name="Int. J. Syst. Evol. Microbiol.">
        <title>Hoeflea suaedae sp. nov., an endophytic bacterium isolated from the root of the halophyte Suaeda maritima.</title>
        <authorList>
            <person name="Chung E.J."/>
            <person name="Park J.A."/>
            <person name="Pramanik P."/>
            <person name="Bibi F."/>
            <person name="Jeon C.O."/>
            <person name="Chung Y.R."/>
        </authorList>
    </citation>
    <scope>NUCLEOTIDE SEQUENCE [LARGE SCALE GENOMIC DNA]</scope>
    <source>
        <strain evidence="1 2">YC6898</strain>
    </source>
</reference>
<dbReference type="AlphaFoldDB" id="A0A4R5PPT4"/>
<name>A0A4R5PPT4_9HYPH</name>
<sequence>MTGSAYSGFGPQTLPFLKALGFHQNREWFEDNREIYETELREPLAALMDDIAARFADEDIPLTCSAKQSIFRINRDVRFSRNKEPYKTNLGAIVTRSGAKKDPGLLYINIAPDNCFVGAGFYRLEGEELRAFREAIIEKPGQFRAAVAPLTQRGHSFIERDMLKRPPRGFEGIEDPETLELLKLKHIALSRPFEPDMLNGRALIDEMVDVARAALPLLEFGWRIVDPFRAAAGEVPAGRR</sequence>
<dbReference type="InterPro" id="IPR012808">
    <property type="entry name" value="CHP02453"/>
</dbReference>
<dbReference type="InterPro" id="IPR015996">
    <property type="entry name" value="UCP028451"/>
</dbReference>
<dbReference type="Proteomes" id="UP000295131">
    <property type="component" value="Unassembled WGS sequence"/>
</dbReference>
<keyword evidence="2" id="KW-1185">Reference proteome</keyword>
<dbReference type="OrthoDB" id="9794241at2"/>
<dbReference type="RefSeq" id="WP_133283862.1">
    <property type="nucleotide sequence ID" value="NZ_SMSI01000001.1"/>
</dbReference>
<dbReference type="PANTHER" id="PTHR36452">
    <property type="entry name" value="CHROMOSOME 12, WHOLE GENOME SHOTGUN SEQUENCE"/>
    <property type="match status" value="1"/>
</dbReference>
<dbReference type="PANTHER" id="PTHR36452:SF1">
    <property type="entry name" value="DUF2461 DOMAIN-CONTAINING PROTEIN"/>
    <property type="match status" value="1"/>
</dbReference>
<accession>A0A4R5PPT4</accession>
<protein>
    <submittedName>
        <fullName evidence="1">TIGR02453 family protein</fullName>
    </submittedName>
</protein>
<evidence type="ECO:0000313" key="1">
    <source>
        <dbReference type="EMBL" id="TDH39029.1"/>
    </source>
</evidence>
<organism evidence="1 2">
    <name type="scientific">Pseudohoeflea suaedae</name>
    <dbReference type="NCBI Taxonomy" id="877384"/>
    <lineage>
        <taxon>Bacteria</taxon>
        <taxon>Pseudomonadati</taxon>
        <taxon>Pseudomonadota</taxon>
        <taxon>Alphaproteobacteria</taxon>
        <taxon>Hyphomicrobiales</taxon>
        <taxon>Rhizobiaceae</taxon>
        <taxon>Pseudohoeflea</taxon>
    </lineage>
</organism>
<comment type="caution">
    <text evidence="1">The sequence shown here is derived from an EMBL/GenBank/DDBJ whole genome shotgun (WGS) entry which is preliminary data.</text>
</comment>
<proteinExistence type="predicted"/>
<dbReference type="Pfam" id="PF09365">
    <property type="entry name" value="DUF2461"/>
    <property type="match status" value="1"/>
</dbReference>
<dbReference type="EMBL" id="SMSI01000001">
    <property type="protein sequence ID" value="TDH39029.1"/>
    <property type="molecule type" value="Genomic_DNA"/>
</dbReference>
<evidence type="ECO:0000313" key="2">
    <source>
        <dbReference type="Proteomes" id="UP000295131"/>
    </source>
</evidence>
<dbReference type="PIRSF" id="PIRSF028451">
    <property type="entry name" value="UCP028451"/>
    <property type="match status" value="1"/>
</dbReference>